<feature type="region of interest" description="Disordered" evidence="1">
    <location>
        <begin position="610"/>
        <end position="629"/>
    </location>
</feature>
<dbReference type="Pfam" id="PF25156">
    <property type="entry name" value="PNGase_A_C"/>
    <property type="match status" value="1"/>
</dbReference>
<evidence type="ECO:0000313" key="3">
    <source>
        <dbReference type="EMBL" id="KAG9190470.1"/>
    </source>
</evidence>
<dbReference type="AlphaFoldDB" id="A0AAD4I673"/>
<protein>
    <recommendedName>
        <fullName evidence="2">Peptide N-acetyl-beta-D-glucosaminyl asparaginase amidase A N-terminal domain-containing protein</fullName>
    </recommendedName>
</protein>
<dbReference type="Proteomes" id="UP001199106">
    <property type="component" value="Unassembled WGS sequence"/>
</dbReference>
<evidence type="ECO:0000256" key="1">
    <source>
        <dbReference type="SAM" id="MobiDB-lite"/>
    </source>
</evidence>
<dbReference type="InterPro" id="IPR056948">
    <property type="entry name" value="PNGaseA_N"/>
</dbReference>
<dbReference type="InterPro" id="IPR021102">
    <property type="entry name" value="PNGase_A"/>
</dbReference>
<gene>
    <name evidence="3" type="ORF">G6011_08558</name>
</gene>
<proteinExistence type="predicted"/>
<dbReference type="PANTHER" id="PTHR31104">
    <property type="entry name" value="PEPTIDE-N4-(N-ACETYL-BETA-GLUCOSAMINYL)ASPARAGINE AMIDASE A PROTEIN"/>
    <property type="match status" value="1"/>
</dbReference>
<sequence length="645" mass="70139">MGGNTEYIAGHGYLSLSQAVHVAQNSEGGVDQQLAQFLEKRLAVVWSKLNAQPQSYVLPPDEFALMNYYRTRFGDNEIQTLMVHTFAYSYGQPFVGQYNPPNCSFNRVAFNFTVTSAGRQFDRLGLMFLDDTEVFRTSTAEPTQSGIIWSYVKDMSGYLALFKTPQKIIFDLGNIVDDTYTGVWNTTLTATFFTADDAIEPADVIIPISARKSGDDASSAFVVPETKAVNSVALPQNAKKAVCSISACGQAAEEFWWSNVLSSDTTTFGNDTTLYGHSAFRELRLLIDGTLAGVAWPFPVIFTGGIVPGFWRPVVGIDAFDLLDDEIDITPFIPLLTDGQPHSFEIQVAGIDDDGHGNGDFTTAIESNWLDSGNYPTTGTIATSGSTSTITLRSATQGTLNSSKGISLDYSIQVTRSVDINSILDTPTGPKAVTWTQRLTFSNVGTLSNGGNDQIVRQSTTGTHTTSSNYAKSFAYPLWVQSSYNAPAGGNVTIDANMERSKNVQQKGDLAFPNDWKTFDYTRLRSMPYSNQTFFGSDVHNWQNGTASYLSVPALKKSFGSGNTEQRLTLSGVGSGHSAESQGTQELYQKHVVASNNSIVYDDESFGGQVRGQSKFAAPDQQRSQDGAHDFARSSVRAMLGRGPV</sequence>
<comment type="caution">
    <text evidence="3">The sequence shown here is derived from an EMBL/GenBank/DDBJ whole genome shotgun (WGS) entry which is preliminary data.</text>
</comment>
<evidence type="ECO:0000313" key="4">
    <source>
        <dbReference type="Proteomes" id="UP001199106"/>
    </source>
</evidence>
<dbReference type="EMBL" id="JAANER010000004">
    <property type="protein sequence ID" value="KAG9190470.1"/>
    <property type="molecule type" value="Genomic_DNA"/>
</dbReference>
<evidence type="ECO:0000259" key="2">
    <source>
        <dbReference type="Pfam" id="PF12222"/>
    </source>
</evidence>
<organism evidence="3 4">
    <name type="scientific">Alternaria panax</name>
    <dbReference type="NCBI Taxonomy" id="48097"/>
    <lineage>
        <taxon>Eukaryota</taxon>
        <taxon>Fungi</taxon>
        <taxon>Dikarya</taxon>
        <taxon>Ascomycota</taxon>
        <taxon>Pezizomycotina</taxon>
        <taxon>Dothideomycetes</taxon>
        <taxon>Pleosporomycetidae</taxon>
        <taxon>Pleosporales</taxon>
        <taxon>Pleosporineae</taxon>
        <taxon>Pleosporaceae</taxon>
        <taxon>Alternaria</taxon>
        <taxon>Alternaria sect. Panax</taxon>
    </lineage>
</organism>
<reference evidence="3" key="1">
    <citation type="submission" date="2021-07" db="EMBL/GenBank/DDBJ databases">
        <title>Genome Resource of American Ginseng Black Spot Pathogen Alternaria panax.</title>
        <authorList>
            <person name="Qiu C."/>
            <person name="Wang W."/>
            <person name="Liu Z."/>
        </authorList>
    </citation>
    <scope>NUCLEOTIDE SEQUENCE</scope>
    <source>
        <strain evidence="3">BNCC115425</strain>
    </source>
</reference>
<name>A0AAD4I673_9PLEO</name>
<feature type="domain" description="Peptide N-acetyl-beta-D-glucosaminyl asparaginase amidase A N-terminal" evidence="2">
    <location>
        <begin position="77"/>
        <end position="375"/>
    </location>
</feature>
<dbReference type="Pfam" id="PF12222">
    <property type="entry name" value="PNGaseA"/>
    <property type="match status" value="1"/>
</dbReference>
<keyword evidence="4" id="KW-1185">Reference proteome</keyword>
<accession>A0AAD4I673</accession>